<evidence type="ECO:0000259" key="6">
    <source>
        <dbReference type="PROSITE" id="PS50865"/>
    </source>
</evidence>
<dbReference type="SUPFAM" id="SSF144232">
    <property type="entry name" value="HIT/MYND zinc finger-like"/>
    <property type="match status" value="1"/>
</dbReference>
<dbReference type="OrthoDB" id="188436at2759"/>
<evidence type="ECO:0000256" key="1">
    <source>
        <dbReference type="ARBA" id="ARBA00022723"/>
    </source>
</evidence>
<dbReference type="PROSITE" id="PS50865">
    <property type="entry name" value="ZF_MYND_2"/>
    <property type="match status" value="1"/>
</dbReference>
<organism evidence="7 8">
    <name type="scientific">Fragilariopsis cylindrus CCMP1102</name>
    <dbReference type="NCBI Taxonomy" id="635003"/>
    <lineage>
        <taxon>Eukaryota</taxon>
        <taxon>Sar</taxon>
        <taxon>Stramenopiles</taxon>
        <taxon>Ochrophyta</taxon>
        <taxon>Bacillariophyta</taxon>
        <taxon>Bacillariophyceae</taxon>
        <taxon>Bacillariophycidae</taxon>
        <taxon>Bacillariales</taxon>
        <taxon>Bacillariaceae</taxon>
        <taxon>Fragilariopsis</taxon>
    </lineage>
</organism>
<keyword evidence="2 4" id="KW-0863">Zinc-finger</keyword>
<dbReference type="GO" id="GO:0008270">
    <property type="term" value="F:zinc ion binding"/>
    <property type="evidence" value="ECO:0007669"/>
    <property type="project" value="UniProtKB-KW"/>
</dbReference>
<feature type="domain" description="MYND-type" evidence="6">
    <location>
        <begin position="260"/>
        <end position="300"/>
    </location>
</feature>
<accession>A0A1E7ENG1</accession>
<dbReference type="PROSITE" id="PS01360">
    <property type="entry name" value="ZF_MYND_1"/>
    <property type="match status" value="1"/>
</dbReference>
<keyword evidence="3" id="KW-0862">Zinc</keyword>
<dbReference type="EMBL" id="KV784385">
    <property type="protein sequence ID" value="OEU07492.1"/>
    <property type="molecule type" value="Genomic_DNA"/>
</dbReference>
<proteinExistence type="predicted"/>
<dbReference type="InParanoid" id="A0A1E7ENG1"/>
<dbReference type="InterPro" id="IPR002893">
    <property type="entry name" value="Znf_MYND"/>
</dbReference>
<feature type="region of interest" description="Disordered" evidence="5">
    <location>
        <begin position="1"/>
        <end position="23"/>
    </location>
</feature>
<gene>
    <name evidence="7" type="ORF">FRACYDRAFT_264873</name>
</gene>
<evidence type="ECO:0000313" key="7">
    <source>
        <dbReference type="EMBL" id="OEU07492.1"/>
    </source>
</evidence>
<dbReference type="AlphaFoldDB" id="A0A1E7ENG1"/>
<evidence type="ECO:0000256" key="5">
    <source>
        <dbReference type="SAM" id="MobiDB-lite"/>
    </source>
</evidence>
<dbReference type="Proteomes" id="UP000095751">
    <property type="component" value="Unassembled WGS sequence"/>
</dbReference>
<feature type="compositionally biased region" description="Basic residues" evidence="5">
    <location>
        <begin position="1"/>
        <end position="11"/>
    </location>
</feature>
<evidence type="ECO:0000313" key="8">
    <source>
        <dbReference type="Proteomes" id="UP000095751"/>
    </source>
</evidence>
<dbReference type="Pfam" id="PF01753">
    <property type="entry name" value="zf-MYND"/>
    <property type="match status" value="1"/>
</dbReference>
<dbReference type="Gene3D" id="6.10.140.2220">
    <property type="match status" value="1"/>
</dbReference>
<protein>
    <recommendedName>
        <fullName evidence="6">MYND-type domain-containing protein</fullName>
    </recommendedName>
</protein>
<dbReference type="KEGG" id="fcy:FRACYDRAFT_264873"/>
<keyword evidence="8" id="KW-1185">Reference proteome</keyword>
<evidence type="ECO:0000256" key="3">
    <source>
        <dbReference type="ARBA" id="ARBA00022833"/>
    </source>
</evidence>
<evidence type="ECO:0000256" key="4">
    <source>
        <dbReference type="PROSITE-ProRule" id="PRU00134"/>
    </source>
</evidence>
<sequence>MGYNRKNKNKKSGAAGTVASRTKNKNKNANANALLTSTFAVTTMLAKTGGGGGGDDVCFHMSTKEDFLAYKSDNYHKCCDDYLKYRWKMAMRIPGQDINQLHLEFSQQHSDTLIQNKFGSFVFAVCCGLFLLNKESSENLNENENENSADNTNNNASITAAIKQRKSIIMQLLALGIDVRYHWVPSIVYGISIAEGSSMGEKHRRYVRDIMTERGMINIIARETMTLWSSTSPTSSKSSCNCMEISKKAAKREMEKSGYCMGCQQEFPKNELRKCSHCQASKYCSTKCQTDNWSEHKEFCREIKINETKQTNN</sequence>
<reference evidence="7 8" key="1">
    <citation type="submission" date="2016-09" db="EMBL/GenBank/DDBJ databases">
        <title>Extensive genetic diversity and differential bi-allelic expression allows diatom success in the polar Southern Ocean.</title>
        <authorList>
            <consortium name="DOE Joint Genome Institute"/>
            <person name="Mock T."/>
            <person name="Otillar R.P."/>
            <person name="Strauss J."/>
            <person name="Dupont C."/>
            <person name="Frickenhaus S."/>
            <person name="Maumus F."/>
            <person name="Mcmullan M."/>
            <person name="Sanges R."/>
            <person name="Schmutz J."/>
            <person name="Toseland A."/>
            <person name="Valas R."/>
            <person name="Veluchamy A."/>
            <person name="Ward B.J."/>
            <person name="Allen A."/>
            <person name="Barry K."/>
            <person name="Falciatore A."/>
            <person name="Ferrante M."/>
            <person name="Fortunato A.E."/>
            <person name="Gloeckner G."/>
            <person name="Gruber A."/>
            <person name="Hipkin R."/>
            <person name="Janech M."/>
            <person name="Kroth P."/>
            <person name="Leese F."/>
            <person name="Lindquist E."/>
            <person name="Lyon B.R."/>
            <person name="Martin J."/>
            <person name="Mayer C."/>
            <person name="Parker M."/>
            <person name="Quesneville H."/>
            <person name="Raymond J."/>
            <person name="Uhlig C."/>
            <person name="Valentin K.U."/>
            <person name="Worden A.Z."/>
            <person name="Armbrust E.V."/>
            <person name="Bowler C."/>
            <person name="Green B."/>
            <person name="Moulton V."/>
            <person name="Van Oosterhout C."/>
            <person name="Grigoriev I."/>
        </authorList>
    </citation>
    <scope>NUCLEOTIDE SEQUENCE [LARGE SCALE GENOMIC DNA]</scope>
    <source>
        <strain evidence="7 8">CCMP1102</strain>
    </source>
</reference>
<evidence type="ECO:0000256" key="2">
    <source>
        <dbReference type="ARBA" id="ARBA00022771"/>
    </source>
</evidence>
<keyword evidence="1" id="KW-0479">Metal-binding</keyword>
<name>A0A1E7ENG1_9STRA</name>